<dbReference type="Proteomes" id="UP000197535">
    <property type="component" value="Unassembled WGS sequence"/>
</dbReference>
<proteinExistence type="predicted"/>
<dbReference type="InterPro" id="IPR004090">
    <property type="entry name" value="Chemotax_Me-accpt_rcpt"/>
</dbReference>
<protein>
    <recommendedName>
        <fullName evidence="2">Methyl-accepting transducer domain-containing protein</fullName>
    </recommendedName>
</protein>
<dbReference type="Gene3D" id="6.10.250.3200">
    <property type="match status" value="1"/>
</dbReference>
<dbReference type="AlphaFoldDB" id="A0A254T796"/>
<dbReference type="Pfam" id="PF00015">
    <property type="entry name" value="MCPsignal"/>
    <property type="match status" value="1"/>
</dbReference>
<comment type="caution">
    <text evidence="3">The sequence shown here is derived from an EMBL/GenBank/DDBJ whole genome shotgun (WGS) entry which is preliminary data.</text>
</comment>
<sequence length="228" mass="24374">MPPFDAVPAKALNAHAISRHVSGAAFGNLINLSGRRRFTSQRLALYAVLAEQNPGAGHMTIARDALKLLTDAHRALVQGNRDTPGIFCDELHNAYFGPLQADAAISAFISLGHDALAAVERRAPAADGLVTDLIDSAARLLPLLNEVTQLYEALARRHAEQAQQKRAAVMHRIETIAKQARMVAFNAKVVAVRAGSDGREFSVVASALTDITGEIDELVRQALGGIDD</sequence>
<dbReference type="SUPFAM" id="SSF58104">
    <property type="entry name" value="Methyl-accepting chemotaxis protein (MCP) signaling domain"/>
    <property type="match status" value="1"/>
</dbReference>
<name>A0A254T796_9BURK</name>
<keyword evidence="4" id="KW-1185">Reference proteome</keyword>
<evidence type="ECO:0000256" key="1">
    <source>
        <dbReference type="PROSITE-ProRule" id="PRU00284"/>
    </source>
</evidence>
<gene>
    <name evidence="3" type="ORF">AYR66_00375</name>
</gene>
<dbReference type="RefSeq" id="WP_088710406.1">
    <property type="nucleotide sequence ID" value="NZ_LSTO01000005.1"/>
</dbReference>
<keyword evidence="1" id="KW-0807">Transducer</keyword>
<evidence type="ECO:0000313" key="4">
    <source>
        <dbReference type="Proteomes" id="UP000197535"/>
    </source>
</evidence>
<reference evidence="3 4" key="1">
    <citation type="submission" date="2016-02" db="EMBL/GenBank/DDBJ databases">
        <authorList>
            <person name="Wen L."/>
            <person name="He K."/>
            <person name="Yang H."/>
        </authorList>
    </citation>
    <scope>NUCLEOTIDE SEQUENCE [LARGE SCALE GENOMIC DNA]</scope>
    <source>
        <strain evidence="3 4">TSA40</strain>
    </source>
</reference>
<dbReference type="PRINTS" id="PR00260">
    <property type="entry name" value="CHEMTRNSDUCR"/>
</dbReference>
<organism evidence="3 4">
    <name type="scientific">Noviherbaspirillum denitrificans</name>
    <dbReference type="NCBI Taxonomy" id="1968433"/>
    <lineage>
        <taxon>Bacteria</taxon>
        <taxon>Pseudomonadati</taxon>
        <taxon>Pseudomonadota</taxon>
        <taxon>Betaproteobacteria</taxon>
        <taxon>Burkholderiales</taxon>
        <taxon>Oxalobacteraceae</taxon>
        <taxon>Noviherbaspirillum</taxon>
    </lineage>
</organism>
<dbReference type="OrthoDB" id="8807779at2"/>
<dbReference type="GO" id="GO:0006935">
    <property type="term" value="P:chemotaxis"/>
    <property type="evidence" value="ECO:0007669"/>
    <property type="project" value="InterPro"/>
</dbReference>
<feature type="domain" description="Methyl-accepting transducer" evidence="2">
    <location>
        <begin position="160"/>
        <end position="228"/>
    </location>
</feature>
<dbReference type="EMBL" id="LSTO01000005">
    <property type="protein sequence ID" value="OWW18445.1"/>
    <property type="molecule type" value="Genomic_DNA"/>
</dbReference>
<evidence type="ECO:0000259" key="2">
    <source>
        <dbReference type="PROSITE" id="PS50111"/>
    </source>
</evidence>
<evidence type="ECO:0000313" key="3">
    <source>
        <dbReference type="EMBL" id="OWW18445.1"/>
    </source>
</evidence>
<dbReference type="InterPro" id="IPR004089">
    <property type="entry name" value="MCPsignal_dom"/>
</dbReference>
<dbReference type="GO" id="GO:0007165">
    <property type="term" value="P:signal transduction"/>
    <property type="evidence" value="ECO:0007669"/>
    <property type="project" value="UniProtKB-KW"/>
</dbReference>
<accession>A0A254T796</accession>
<dbReference type="PROSITE" id="PS50111">
    <property type="entry name" value="CHEMOTAXIS_TRANSDUC_2"/>
    <property type="match status" value="1"/>
</dbReference>
<dbReference type="GO" id="GO:0016020">
    <property type="term" value="C:membrane"/>
    <property type="evidence" value="ECO:0007669"/>
    <property type="project" value="InterPro"/>
</dbReference>
<dbReference type="GO" id="GO:0004888">
    <property type="term" value="F:transmembrane signaling receptor activity"/>
    <property type="evidence" value="ECO:0007669"/>
    <property type="project" value="InterPro"/>
</dbReference>